<dbReference type="Gene3D" id="3.40.50.150">
    <property type="entry name" value="Vaccinia Virus protein VP39"/>
    <property type="match status" value="1"/>
</dbReference>
<evidence type="ECO:0000313" key="1">
    <source>
        <dbReference type="EMBL" id="SFE76289.1"/>
    </source>
</evidence>
<dbReference type="EMBL" id="FONY01000006">
    <property type="protein sequence ID" value="SFE76289.1"/>
    <property type="molecule type" value="Genomic_DNA"/>
</dbReference>
<dbReference type="RefSeq" id="WP_143090803.1">
    <property type="nucleotide sequence ID" value="NZ_FONY01000006.1"/>
</dbReference>
<evidence type="ECO:0008006" key="3">
    <source>
        <dbReference type="Google" id="ProtNLM"/>
    </source>
</evidence>
<dbReference type="Proteomes" id="UP000199513">
    <property type="component" value="Unassembled WGS sequence"/>
</dbReference>
<gene>
    <name evidence="1" type="ORF">SAMN04488541_100694</name>
</gene>
<name>A0A1I2D6Z5_9BACT</name>
<dbReference type="OrthoDB" id="20930at2"/>
<evidence type="ECO:0000313" key="2">
    <source>
        <dbReference type="Proteomes" id="UP000199513"/>
    </source>
</evidence>
<organism evidence="1 2">
    <name type="scientific">Thermoflexibacter ruber</name>
    <dbReference type="NCBI Taxonomy" id="1003"/>
    <lineage>
        <taxon>Bacteria</taxon>
        <taxon>Pseudomonadati</taxon>
        <taxon>Bacteroidota</taxon>
        <taxon>Cytophagia</taxon>
        <taxon>Cytophagales</taxon>
        <taxon>Thermoflexibacteraceae</taxon>
        <taxon>Thermoflexibacter</taxon>
    </lineage>
</organism>
<sequence length="229" mass="25906">MNLPFDEKHFQKLKESGVALNIEEVFKKIHQENHWGDGESVSGQGSNSEQTATISVEVPKLLAELGIETLLDAPCGDFGWISKVDLPVKKYIGADIVPEVITKHNEQHAPLANATKQTHYQFLVLDITNDALPEAELMLCRDCLVHLSFADIHRFLENLKKSNIKYLLTTSFPDRTENQDIVTGDWRTLNLEIAPFHFPKPLKVINENCTEGDGNYKDKSLILWKITNI</sequence>
<dbReference type="AlphaFoldDB" id="A0A1I2D6Z5"/>
<protein>
    <recommendedName>
        <fullName evidence="3">Methyltransferase domain-containing protein</fullName>
    </recommendedName>
</protein>
<accession>A0A1I2D6Z5</accession>
<proteinExistence type="predicted"/>
<dbReference type="STRING" id="1003.SAMN04488541_100694"/>
<dbReference type="InterPro" id="IPR029063">
    <property type="entry name" value="SAM-dependent_MTases_sf"/>
</dbReference>
<dbReference type="SUPFAM" id="SSF53335">
    <property type="entry name" value="S-adenosyl-L-methionine-dependent methyltransferases"/>
    <property type="match status" value="1"/>
</dbReference>
<keyword evidence="2" id="KW-1185">Reference proteome</keyword>
<reference evidence="1 2" key="1">
    <citation type="submission" date="2016-10" db="EMBL/GenBank/DDBJ databases">
        <authorList>
            <person name="de Groot N.N."/>
        </authorList>
    </citation>
    <scope>NUCLEOTIDE SEQUENCE [LARGE SCALE GENOMIC DNA]</scope>
    <source>
        <strain>GEY</strain>
        <strain evidence="2">DSM 9560</strain>
    </source>
</reference>